<dbReference type="EMBL" id="AP019389">
    <property type="protein sequence ID" value="BBI20935.1"/>
    <property type="molecule type" value="Genomic_DNA"/>
</dbReference>
<name>A0A3T1CIV2_9SPHN</name>
<dbReference type="AlphaFoldDB" id="A0A3T1CIV2"/>
<dbReference type="PIRSF" id="PIRSF032131">
    <property type="entry name" value="UCP032131"/>
    <property type="match status" value="1"/>
</dbReference>
<keyword evidence="3" id="KW-1185">Reference proteome</keyword>
<reference evidence="2 3" key="1">
    <citation type="submission" date="2019-01" db="EMBL/GenBank/DDBJ databases">
        <title>Complete genome sequence of Erythrobacter flavus KJ5.</title>
        <authorList>
            <person name="Kanesaki Y."/>
            <person name="Brotosudarmo T."/>
            <person name="Moriuchi R."/>
            <person name="Awai K."/>
        </authorList>
    </citation>
    <scope>NUCLEOTIDE SEQUENCE [LARGE SCALE GENOMIC DNA]</scope>
    <source>
        <strain evidence="2 3">KJ5</strain>
    </source>
</reference>
<evidence type="ECO:0000313" key="2">
    <source>
        <dbReference type="EMBL" id="BBI20935.1"/>
    </source>
</evidence>
<proteinExistence type="predicted"/>
<evidence type="ECO:0000313" key="3">
    <source>
        <dbReference type="Proteomes" id="UP000290057"/>
    </source>
</evidence>
<sequence>MIVFDLSCSEGHRFEGWFGSSNDFARQKEQGLLECPTCGCDAIGKAPMAPAVPSKRENGGGQTAAPTTQMTTGEMPKAVKQALATLAKAQAKALESSTWVGDKFAEKAREMHYGEADETPIHGRATRDEAEEMVAEGIAVAPLLVPVAPPDELN</sequence>
<gene>
    <name evidence="2" type="ORF">EKJ_17820</name>
</gene>
<evidence type="ECO:0008006" key="4">
    <source>
        <dbReference type="Google" id="ProtNLM"/>
    </source>
</evidence>
<dbReference type="InterPro" id="IPR009562">
    <property type="entry name" value="DUF1178"/>
</dbReference>
<feature type="region of interest" description="Disordered" evidence="1">
    <location>
        <begin position="46"/>
        <end position="73"/>
    </location>
</feature>
<dbReference type="Proteomes" id="UP000290057">
    <property type="component" value="Chromosome"/>
</dbReference>
<organism evidence="2 3">
    <name type="scientific">Qipengyuania flava</name>
    <dbReference type="NCBI Taxonomy" id="192812"/>
    <lineage>
        <taxon>Bacteria</taxon>
        <taxon>Pseudomonadati</taxon>
        <taxon>Pseudomonadota</taxon>
        <taxon>Alphaproteobacteria</taxon>
        <taxon>Sphingomonadales</taxon>
        <taxon>Erythrobacteraceae</taxon>
        <taxon>Qipengyuania</taxon>
    </lineage>
</organism>
<dbReference type="RefSeq" id="WP_130586613.1">
    <property type="nucleotide sequence ID" value="NZ_AP019389.1"/>
</dbReference>
<evidence type="ECO:0000256" key="1">
    <source>
        <dbReference type="SAM" id="MobiDB-lite"/>
    </source>
</evidence>
<protein>
    <recommendedName>
        <fullName evidence="4">DUF1178 family protein</fullName>
    </recommendedName>
</protein>
<accession>A0A3T1CIV2</accession>
<dbReference type="Pfam" id="PF06676">
    <property type="entry name" value="DUF1178"/>
    <property type="match status" value="1"/>
</dbReference>